<keyword evidence="8" id="KW-1185">Reference proteome</keyword>
<feature type="transmembrane region" description="Helical" evidence="6">
    <location>
        <begin position="81"/>
        <end position="104"/>
    </location>
</feature>
<keyword evidence="2" id="KW-1003">Cell membrane</keyword>
<feature type="transmembrane region" description="Helical" evidence="6">
    <location>
        <begin position="125"/>
        <end position="145"/>
    </location>
</feature>
<feature type="transmembrane region" description="Helical" evidence="6">
    <location>
        <begin position="230"/>
        <end position="251"/>
    </location>
</feature>
<comment type="caution">
    <text evidence="7">The sequence shown here is derived from an EMBL/GenBank/DDBJ whole genome shotgun (WGS) entry which is preliminary data.</text>
</comment>
<feature type="transmembrane region" description="Helical" evidence="6">
    <location>
        <begin position="157"/>
        <end position="178"/>
    </location>
</feature>
<feature type="transmembrane region" description="Helical" evidence="6">
    <location>
        <begin position="15"/>
        <end position="36"/>
    </location>
</feature>
<sequence length="268" mass="30583">MHNHQLVNNVMNHDFVRAGLVFFFIIFFLFYVLAVIKNNKLRKQWPSYRTLFWTLGVFCSAVSMIGPLAEKAHVSFTAHMISHLLLGMLAPLFIVLASPATLLLRSLPVAKARLLASLLKKKIMHIFLDPLVAAILNIGGLWLLYTTDLYMLMHQYIWLFIFIHLHLFLAGYLFTTAILSIDPVIPQKHFWYRSLVLVIALAAHGILSKYMYGHPPAGVPLKQAESGSMLMYYGGDVVDIILIFLLCLQWYNASRPRQYPVSHNINSL</sequence>
<name>A0ABS2Z9I2_9BACL</name>
<feature type="transmembrane region" description="Helical" evidence="6">
    <location>
        <begin position="190"/>
        <end position="210"/>
    </location>
</feature>
<keyword evidence="5 6" id="KW-0472">Membrane</keyword>
<organism evidence="7 8">
    <name type="scientific">Fictibacillus barbaricus</name>
    <dbReference type="NCBI Taxonomy" id="182136"/>
    <lineage>
        <taxon>Bacteria</taxon>
        <taxon>Bacillati</taxon>
        <taxon>Bacillota</taxon>
        <taxon>Bacilli</taxon>
        <taxon>Bacillales</taxon>
        <taxon>Fictibacillaceae</taxon>
        <taxon>Fictibacillus</taxon>
    </lineage>
</organism>
<dbReference type="Pfam" id="PF09678">
    <property type="entry name" value="Caa3_CtaG"/>
    <property type="match status" value="1"/>
</dbReference>
<dbReference type="EMBL" id="JAFHKS010000041">
    <property type="protein sequence ID" value="MBN3544366.1"/>
    <property type="molecule type" value="Genomic_DNA"/>
</dbReference>
<evidence type="ECO:0000256" key="2">
    <source>
        <dbReference type="ARBA" id="ARBA00022475"/>
    </source>
</evidence>
<evidence type="ECO:0000256" key="1">
    <source>
        <dbReference type="ARBA" id="ARBA00004651"/>
    </source>
</evidence>
<keyword evidence="3 6" id="KW-0812">Transmembrane</keyword>
<evidence type="ECO:0000256" key="4">
    <source>
        <dbReference type="ARBA" id="ARBA00022989"/>
    </source>
</evidence>
<dbReference type="RefSeq" id="WP_188404068.1">
    <property type="nucleotide sequence ID" value="NZ_JAFHKS010000041.1"/>
</dbReference>
<comment type="subcellular location">
    <subcellularLocation>
        <location evidence="1">Cell membrane</location>
        <topology evidence="1">Multi-pass membrane protein</topology>
    </subcellularLocation>
</comment>
<evidence type="ECO:0000256" key="6">
    <source>
        <dbReference type="SAM" id="Phobius"/>
    </source>
</evidence>
<evidence type="ECO:0000313" key="8">
    <source>
        <dbReference type="Proteomes" id="UP001319060"/>
    </source>
</evidence>
<evidence type="ECO:0000313" key="7">
    <source>
        <dbReference type="EMBL" id="MBN3544366.1"/>
    </source>
</evidence>
<protein>
    <submittedName>
        <fullName evidence="7">Cytochrome c oxidase assembly protein</fullName>
    </submittedName>
</protein>
<reference evidence="7 8" key="1">
    <citation type="submission" date="2021-01" db="EMBL/GenBank/DDBJ databases">
        <title>Genome Sequencing of Type Strains.</title>
        <authorList>
            <person name="Lemaire J.F."/>
            <person name="Inderbitzin P."/>
            <person name="Collins S.B."/>
            <person name="Wespe N."/>
            <person name="Knight-Connoni V."/>
        </authorList>
    </citation>
    <scope>NUCLEOTIDE SEQUENCE [LARGE SCALE GENOMIC DNA]</scope>
    <source>
        <strain evidence="7 8">DSM 14730</strain>
    </source>
</reference>
<evidence type="ECO:0000256" key="5">
    <source>
        <dbReference type="ARBA" id="ARBA00023136"/>
    </source>
</evidence>
<dbReference type="Proteomes" id="UP001319060">
    <property type="component" value="Unassembled WGS sequence"/>
</dbReference>
<dbReference type="InterPro" id="IPR019108">
    <property type="entry name" value="Caa3_assmbl_CtaG-rel"/>
</dbReference>
<proteinExistence type="predicted"/>
<feature type="transmembrane region" description="Helical" evidence="6">
    <location>
        <begin position="48"/>
        <end position="69"/>
    </location>
</feature>
<accession>A0ABS2Z9I2</accession>
<keyword evidence="4 6" id="KW-1133">Transmembrane helix</keyword>
<gene>
    <name evidence="7" type="ORF">JYA64_03550</name>
</gene>
<evidence type="ECO:0000256" key="3">
    <source>
        <dbReference type="ARBA" id="ARBA00022692"/>
    </source>
</evidence>